<dbReference type="PROSITE" id="PS51192">
    <property type="entry name" value="HELICASE_ATP_BIND_1"/>
    <property type="match status" value="1"/>
</dbReference>
<dbReference type="InterPro" id="IPR047112">
    <property type="entry name" value="RecG/Mfd"/>
</dbReference>
<dbReference type="InterPro" id="IPR027417">
    <property type="entry name" value="P-loop_NTPase"/>
</dbReference>
<dbReference type="InterPro" id="IPR001650">
    <property type="entry name" value="Helicase_C-like"/>
</dbReference>
<dbReference type="SMART" id="SM00490">
    <property type="entry name" value="HELICc"/>
    <property type="match status" value="1"/>
</dbReference>
<evidence type="ECO:0000256" key="3">
    <source>
        <dbReference type="ARBA" id="ARBA00022801"/>
    </source>
</evidence>
<dbReference type="SUPFAM" id="SSF50249">
    <property type="entry name" value="Nucleic acid-binding proteins"/>
    <property type="match status" value="1"/>
</dbReference>
<evidence type="ECO:0000256" key="4">
    <source>
        <dbReference type="ARBA" id="ARBA00022806"/>
    </source>
</evidence>
<dbReference type="EC" id="3.6.1.-" evidence="10"/>
<dbReference type="Pfam" id="PF00270">
    <property type="entry name" value="DEAD"/>
    <property type="match status" value="1"/>
</dbReference>
<evidence type="ECO:0000259" key="9">
    <source>
        <dbReference type="PROSITE" id="PS51194"/>
    </source>
</evidence>
<keyword evidence="7" id="KW-0234">DNA repair</keyword>
<gene>
    <name evidence="10" type="primary">recG</name>
    <name evidence="10" type="ORF">NCTC13102_00605</name>
</gene>
<dbReference type="Gene3D" id="3.40.50.300">
    <property type="entry name" value="P-loop containing nucleotide triphosphate hydrolases"/>
    <property type="match status" value="2"/>
</dbReference>
<dbReference type="AlphaFoldDB" id="A0A2X3BEE8"/>
<dbReference type="NCBIfam" id="NF008169">
    <property type="entry name" value="PRK10917.2-3"/>
    <property type="match status" value="1"/>
</dbReference>
<sequence length="628" mass="71131">MIEQTQKEKKLKALGFSHLLEFVICAPSDYVNTLPMASLQDSTEGVLEVEILRTNAYPNVFKVQGRILDFDEYIELVFFHPKAFHKKLFPIGQNLFIHGKLSAKFGQYTMIQPKVIKHKGSIVPVFKSIKYKSNTIKEALDQLITKEGLSAYGLDSRVIEDIVEIFHPNLAFFDAYTKHNGFFGKYLYALKYVEVFYHFLSLQGKKTTFQAKFQCGGDYKAFINSLPFALTNAQNRVIAQIANDLSSQKAARRLVMGDVGCGKTIIILASVMIAYPQKSILMAPTTILAKQLYEQAKLYLPKQIQIALITSDSKDELSGLFGRHIDFIIGTQALLYREIDGEDLALVMSDEQHRFGTKQRFYLESLATQYNAKTPQKPHILQFSATPIPRTMAMLESNLIDVSIIDEMPFMKDISTQIISKPDFKELLAHIKNEIAKNHQIAIIYPLVEESQVIEYLSLEEGALFWQKHFERVYVTSGQDKQKEQIMQEFADNGNILLATTLIEVGISLPKLSTIIIIAPERLGLATLHQLRGRVSRNGLKGYCFLYTHNPDSKRLADFATHSSGFDIAEIDLKYRKGGDILGGKRQSGQEWKWVDLSQDVEIFNKVKSDIAKIKESASQPESKTQNV</sequence>
<organism evidence="10 11">
    <name type="scientific">Helicobacter fennelliae</name>
    <dbReference type="NCBI Taxonomy" id="215"/>
    <lineage>
        <taxon>Bacteria</taxon>
        <taxon>Pseudomonadati</taxon>
        <taxon>Campylobacterota</taxon>
        <taxon>Epsilonproteobacteria</taxon>
        <taxon>Campylobacterales</taxon>
        <taxon>Helicobacteraceae</taxon>
        <taxon>Helicobacter</taxon>
    </lineage>
</organism>
<evidence type="ECO:0000256" key="1">
    <source>
        <dbReference type="ARBA" id="ARBA00022741"/>
    </source>
</evidence>
<evidence type="ECO:0000259" key="8">
    <source>
        <dbReference type="PROSITE" id="PS51192"/>
    </source>
</evidence>
<dbReference type="GO" id="GO:0016787">
    <property type="term" value="F:hydrolase activity"/>
    <property type="evidence" value="ECO:0007669"/>
    <property type="project" value="UniProtKB-KW"/>
</dbReference>
<dbReference type="EC" id="3.6.4.12" evidence="10"/>
<feature type="domain" description="Helicase C-terminal" evidence="9">
    <location>
        <begin position="423"/>
        <end position="579"/>
    </location>
</feature>
<evidence type="ECO:0000313" key="11">
    <source>
        <dbReference type="Proteomes" id="UP000250166"/>
    </source>
</evidence>
<dbReference type="PANTHER" id="PTHR47964">
    <property type="entry name" value="ATP-DEPENDENT DNA HELICASE HOMOLOG RECG, CHLOROPLASTIC"/>
    <property type="match status" value="1"/>
</dbReference>
<evidence type="ECO:0000313" key="10">
    <source>
        <dbReference type="EMBL" id="SQB98154.1"/>
    </source>
</evidence>
<dbReference type="InterPro" id="IPR014001">
    <property type="entry name" value="Helicase_ATP-bd"/>
</dbReference>
<proteinExistence type="predicted"/>
<dbReference type="SMART" id="SM00487">
    <property type="entry name" value="DEXDc"/>
    <property type="match status" value="1"/>
</dbReference>
<name>A0A2X3BEE8_9HELI</name>
<keyword evidence="4 10" id="KW-0347">Helicase</keyword>
<dbReference type="InterPro" id="IPR012340">
    <property type="entry name" value="NA-bd_OB-fold"/>
</dbReference>
<dbReference type="GO" id="GO:0006281">
    <property type="term" value="P:DNA repair"/>
    <property type="evidence" value="ECO:0007669"/>
    <property type="project" value="UniProtKB-KW"/>
</dbReference>
<dbReference type="PANTHER" id="PTHR47964:SF1">
    <property type="entry name" value="ATP-DEPENDENT DNA HELICASE HOMOLOG RECG, CHLOROPLASTIC"/>
    <property type="match status" value="1"/>
</dbReference>
<accession>A0A2X3BEE8</accession>
<dbReference type="PROSITE" id="PS51194">
    <property type="entry name" value="HELICASE_CTER"/>
    <property type="match status" value="1"/>
</dbReference>
<dbReference type="Pfam" id="PF00271">
    <property type="entry name" value="Helicase_C"/>
    <property type="match status" value="1"/>
</dbReference>
<evidence type="ECO:0000256" key="5">
    <source>
        <dbReference type="ARBA" id="ARBA00022840"/>
    </source>
</evidence>
<reference evidence="10 11" key="1">
    <citation type="submission" date="2018-06" db="EMBL/GenBank/DDBJ databases">
        <authorList>
            <consortium name="Pathogen Informatics"/>
            <person name="Doyle S."/>
        </authorList>
    </citation>
    <scope>NUCLEOTIDE SEQUENCE [LARGE SCALE GENOMIC DNA]</scope>
    <source>
        <strain evidence="10 11">NCTC13102</strain>
    </source>
</reference>
<dbReference type="Proteomes" id="UP000250166">
    <property type="component" value="Unassembled WGS sequence"/>
</dbReference>
<keyword evidence="5" id="KW-0067">ATP-binding</keyword>
<feature type="domain" description="Helicase ATP-binding" evidence="8">
    <location>
        <begin position="244"/>
        <end position="405"/>
    </location>
</feature>
<evidence type="ECO:0000256" key="2">
    <source>
        <dbReference type="ARBA" id="ARBA00022763"/>
    </source>
</evidence>
<dbReference type="CDD" id="cd04488">
    <property type="entry name" value="RecG_wedge_OBF"/>
    <property type="match status" value="1"/>
</dbReference>
<dbReference type="InterPro" id="IPR011545">
    <property type="entry name" value="DEAD/DEAH_box_helicase_dom"/>
</dbReference>
<evidence type="ECO:0000256" key="7">
    <source>
        <dbReference type="ARBA" id="ARBA00023204"/>
    </source>
</evidence>
<dbReference type="RefSeq" id="WP_112058409.1">
    <property type="nucleotide sequence ID" value="NZ_UAWL01000006.1"/>
</dbReference>
<keyword evidence="1" id="KW-0547">Nucleotide-binding</keyword>
<keyword evidence="2" id="KW-0227">DNA damage</keyword>
<dbReference type="GO" id="GO:0003678">
    <property type="term" value="F:DNA helicase activity"/>
    <property type="evidence" value="ECO:0007669"/>
    <property type="project" value="UniProtKB-EC"/>
</dbReference>
<keyword evidence="3 10" id="KW-0378">Hydrolase</keyword>
<dbReference type="EMBL" id="UAWL01000006">
    <property type="protein sequence ID" value="SQB98154.1"/>
    <property type="molecule type" value="Genomic_DNA"/>
</dbReference>
<keyword evidence="6" id="KW-0238">DNA-binding</keyword>
<evidence type="ECO:0000256" key="6">
    <source>
        <dbReference type="ARBA" id="ARBA00023125"/>
    </source>
</evidence>
<protein>
    <submittedName>
        <fullName evidence="10">ATP-dependent DNA helicase</fullName>
        <ecNumber evidence="10">3.6.1.-</ecNumber>
        <ecNumber evidence="10">3.6.4.12</ecNumber>
    </submittedName>
</protein>
<dbReference type="GO" id="GO:0003677">
    <property type="term" value="F:DNA binding"/>
    <property type="evidence" value="ECO:0007669"/>
    <property type="project" value="UniProtKB-KW"/>
</dbReference>
<dbReference type="SUPFAM" id="SSF52540">
    <property type="entry name" value="P-loop containing nucleoside triphosphate hydrolases"/>
    <property type="match status" value="1"/>
</dbReference>
<dbReference type="GO" id="GO:0005524">
    <property type="term" value="F:ATP binding"/>
    <property type="evidence" value="ECO:0007669"/>
    <property type="project" value="UniProtKB-KW"/>
</dbReference>